<organism evidence="1 2">
    <name type="scientific">Kingella bonacorsii</name>
    <dbReference type="NCBI Taxonomy" id="2796361"/>
    <lineage>
        <taxon>Bacteria</taxon>
        <taxon>Pseudomonadati</taxon>
        <taxon>Pseudomonadota</taxon>
        <taxon>Betaproteobacteria</taxon>
        <taxon>Neisseriales</taxon>
        <taxon>Neisseriaceae</taxon>
        <taxon>Kingella</taxon>
    </lineage>
</organism>
<dbReference type="Proteomes" id="UP000614058">
    <property type="component" value="Unassembled WGS sequence"/>
</dbReference>
<dbReference type="RefSeq" id="WP_200522929.1">
    <property type="nucleotide sequence ID" value="NZ_JAEHNZ010000003.1"/>
</dbReference>
<protein>
    <submittedName>
        <fullName evidence="1">Uncharacterized protein</fullName>
    </submittedName>
</protein>
<keyword evidence="2" id="KW-1185">Reference proteome</keyword>
<proteinExistence type="predicted"/>
<reference evidence="1 2" key="1">
    <citation type="journal article" date="2021" name="Pathogens">
        <title>Isolation and Characterization of Kingella bonacorsii sp. nov., A Novel Kingella Species Detected in a Stable Periodontitis Subject.</title>
        <authorList>
            <person name="Antezack A."/>
            <person name="Boxberger M."/>
            <person name="Rolland C."/>
            <person name="Monnet-Corti V."/>
            <person name="La Scola B."/>
        </authorList>
    </citation>
    <scope>NUCLEOTIDE SEQUENCE [LARGE SCALE GENOMIC DNA]</scope>
    <source>
        <strain evidence="1 2">Marseille-Q4569</strain>
    </source>
</reference>
<evidence type="ECO:0000313" key="1">
    <source>
        <dbReference type="EMBL" id="MBK0396885.1"/>
    </source>
</evidence>
<comment type="caution">
    <text evidence="1">The sequence shown here is derived from an EMBL/GenBank/DDBJ whole genome shotgun (WGS) entry which is preliminary data.</text>
</comment>
<accession>A0ABS1BUD8</accession>
<gene>
    <name evidence="1" type="ORF">JDW22_09950</name>
</gene>
<name>A0ABS1BUD8_9NEIS</name>
<sequence length="48" mass="5435">MAKCRRAADAPCVWNTIEIRQPENVCDFVFRLPLGWWEAGLLPSFAGV</sequence>
<dbReference type="EMBL" id="JAEHNZ010000003">
    <property type="protein sequence ID" value="MBK0396885.1"/>
    <property type="molecule type" value="Genomic_DNA"/>
</dbReference>
<evidence type="ECO:0000313" key="2">
    <source>
        <dbReference type="Proteomes" id="UP000614058"/>
    </source>
</evidence>